<proteinExistence type="predicted"/>
<dbReference type="EMBL" id="CP010975">
    <property type="protein sequence ID" value="AKE52904.1"/>
    <property type="molecule type" value="Genomic_DNA"/>
</dbReference>
<keyword evidence="4" id="KW-1185">Reference proteome</keyword>
<dbReference type="HOGENOM" id="CLU_1784288_0_0_6"/>
<keyword evidence="1" id="KW-1133">Transmembrane helix</keyword>
<keyword evidence="1" id="KW-0472">Membrane</keyword>
<name>A0A0F6TRS7_9GAMM</name>
<accession>A0A0F6TRS7</accession>
<dbReference type="KEGG" id="kge:TQ33_1973"/>
<dbReference type="InterPro" id="IPR041916">
    <property type="entry name" value="Anti_sigma_zinc_sf"/>
</dbReference>
<dbReference type="Pfam" id="PF13490">
    <property type="entry name" value="zf-HC2"/>
    <property type="match status" value="1"/>
</dbReference>
<dbReference type="STRING" id="914150.TQ33_1973"/>
<dbReference type="OrthoDB" id="9782842at2"/>
<evidence type="ECO:0000313" key="4">
    <source>
        <dbReference type="Proteomes" id="UP000034071"/>
    </source>
</evidence>
<feature type="transmembrane region" description="Helical" evidence="1">
    <location>
        <begin position="75"/>
        <end position="96"/>
    </location>
</feature>
<keyword evidence="1 3" id="KW-0812">Transmembrane</keyword>
<feature type="domain" description="Putative zinc-finger" evidence="2">
    <location>
        <begin position="4"/>
        <end position="38"/>
    </location>
</feature>
<reference evidence="3 4" key="1">
    <citation type="submission" date="2015-02" db="EMBL/GenBank/DDBJ databases">
        <title>Complete genome sequence of Kangiella geojedonensis strain YCS-5T.</title>
        <authorList>
            <person name="Kim K.M."/>
        </authorList>
    </citation>
    <scope>NUCLEOTIDE SEQUENCE [LARGE SCALE GENOMIC DNA]</scope>
    <source>
        <strain evidence="3 4">YCS-5</strain>
    </source>
</reference>
<evidence type="ECO:0000259" key="2">
    <source>
        <dbReference type="Pfam" id="PF13490"/>
    </source>
</evidence>
<organism evidence="3 4">
    <name type="scientific">Kangiella geojedonensis</name>
    <dbReference type="NCBI Taxonomy" id="914150"/>
    <lineage>
        <taxon>Bacteria</taxon>
        <taxon>Pseudomonadati</taxon>
        <taxon>Pseudomonadota</taxon>
        <taxon>Gammaproteobacteria</taxon>
        <taxon>Kangiellales</taxon>
        <taxon>Kangiellaceae</taxon>
        <taxon>Kangiella</taxon>
    </lineage>
</organism>
<dbReference type="AlphaFoldDB" id="A0A0F6TRS7"/>
<evidence type="ECO:0000313" key="3">
    <source>
        <dbReference type="EMBL" id="AKE52904.1"/>
    </source>
</evidence>
<gene>
    <name evidence="3" type="ORF">TQ33_1973</name>
</gene>
<feature type="transmembrane region" description="Helical" evidence="1">
    <location>
        <begin position="108"/>
        <end position="128"/>
    </location>
</feature>
<dbReference type="RefSeq" id="WP_046561916.1">
    <property type="nucleotide sequence ID" value="NZ_CP010975.1"/>
</dbReference>
<protein>
    <submittedName>
        <fullName evidence="3">Putative transmembrane anti-sigma factor</fullName>
    </submittedName>
</protein>
<dbReference type="Proteomes" id="UP000034071">
    <property type="component" value="Chromosome"/>
</dbReference>
<dbReference type="Gene3D" id="1.10.10.1320">
    <property type="entry name" value="Anti-sigma factor, zinc-finger domain"/>
    <property type="match status" value="1"/>
</dbReference>
<sequence>MNHCHDIEALISGYIDQELSQQKAQRVRLHIESCDKCRNVYQDLLAIRKEMGQLQYPECEEAKQERIMNEPVSKMLGIVGWVLLIIGLIGFMGWQAFTFYTQPAVPTWAKIGVLLIELAVLGLFLSVLRQRLIARKTDKYRNVKL</sequence>
<evidence type="ECO:0000256" key="1">
    <source>
        <dbReference type="SAM" id="Phobius"/>
    </source>
</evidence>
<dbReference type="InterPro" id="IPR027383">
    <property type="entry name" value="Znf_put"/>
</dbReference>